<comment type="caution">
    <text evidence="2">The sequence shown here is derived from an EMBL/GenBank/DDBJ whole genome shotgun (WGS) entry which is preliminary data.</text>
</comment>
<dbReference type="InterPro" id="IPR013783">
    <property type="entry name" value="Ig-like_fold"/>
</dbReference>
<dbReference type="RefSeq" id="WP_289402056.1">
    <property type="nucleotide sequence ID" value="NZ_JAQIBC010000005.1"/>
</dbReference>
<evidence type="ECO:0000313" key="2">
    <source>
        <dbReference type="EMBL" id="MDM5264113.1"/>
    </source>
</evidence>
<proteinExistence type="predicted"/>
<dbReference type="Pfam" id="PF08770">
    <property type="entry name" value="SoxZ"/>
    <property type="match status" value="1"/>
</dbReference>
<dbReference type="InterPro" id="IPR014880">
    <property type="entry name" value="SoxZ_dom"/>
</dbReference>
<reference evidence="2" key="1">
    <citation type="submission" date="2023-01" db="EMBL/GenBank/DDBJ databases">
        <title>Sulfurovum sp. XTW-4 genome assembly.</title>
        <authorList>
            <person name="Wang J."/>
        </authorList>
    </citation>
    <scope>NUCLEOTIDE SEQUENCE</scope>
    <source>
        <strain evidence="2">XTW-4</strain>
    </source>
</reference>
<dbReference type="Gene3D" id="2.60.40.10">
    <property type="entry name" value="Immunoglobulins"/>
    <property type="match status" value="1"/>
</dbReference>
<evidence type="ECO:0000259" key="1">
    <source>
        <dbReference type="Pfam" id="PF08770"/>
    </source>
</evidence>
<keyword evidence="3" id="KW-1185">Reference proteome</keyword>
<dbReference type="Gene3D" id="2.60.40.2470">
    <property type="entry name" value="SoxY domain"/>
    <property type="match status" value="1"/>
</dbReference>
<dbReference type="EMBL" id="JAQIBC010000005">
    <property type="protein sequence ID" value="MDM5264113.1"/>
    <property type="molecule type" value="Genomic_DNA"/>
</dbReference>
<dbReference type="Proteomes" id="UP001169066">
    <property type="component" value="Unassembled WGS sequence"/>
</dbReference>
<evidence type="ECO:0000313" key="3">
    <source>
        <dbReference type="Proteomes" id="UP001169066"/>
    </source>
</evidence>
<sequence>MKKLTSFINTLLFPVLLVATPNETNYLRLKTTWDNNITYLKFMLKSPMIGEERYNNQKGMEENYISHISVIDIKNDKKILDVSTSPYMRENLIIKFKYIDIEGSENIKFIITDNKGSQNNYDANTNKGKSQYLTPSKATALYDKVETINYRKQNPQIFKSKNIDEAIKALYGTVKEPIENKITLSLKEHNYCHTLIPIHISSDVDLESFAIFNNQNKYPTIAVFSLDKVKMIDLKFNVRMFTCTDYSIIIVGKDSMGNIYITSEKARVACADGCGGGG</sequence>
<organism evidence="2 3">
    <name type="scientific">Sulfurovum xiamenensis</name>
    <dbReference type="NCBI Taxonomy" id="3019066"/>
    <lineage>
        <taxon>Bacteria</taxon>
        <taxon>Pseudomonadati</taxon>
        <taxon>Campylobacterota</taxon>
        <taxon>Epsilonproteobacteria</taxon>
        <taxon>Campylobacterales</taxon>
        <taxon>Sulfurovaceae</taxon>
        <taxon>Sulfurovum</taxon>
    </lineage>
</organism>
<accession>A0ABT7QSR3</accession>
<feature type="domain" description="Sulphur oxidation protein SoxZ" evidence="1">
    <location>
        <begin position="34"/>
        <end position="121"/>
    </location>
</feature>
<dbReference type="InterPro" id="IPR038162">
    <property type="entry name" value="SoxY_sf"/>
</dbReference>
<protein>
    <submittedName>
        <fullName evidence="2">Thiosulfate oxidation carrier complex protein SoxZ</fullName>
    </submittedName>
</protein>
<name>A0ABT7QSR3_9BACT</name>
<gene>
    <name evidence="2" type="ORF">PF327_07905</name>
</gene>